<gene>
    <name evidence="3" type="ORF">CWATWH8502_684</name>
</gene>
<dbReference type="InterPro" id="IPR002686">
    <property type="entry name" value="Transposase_17"/>
</dbReference>
<dbReference type="Gene3D" id="3.30.70.1290">
    <property type="entry name" value="Transposase IS200-like"/>
    <property type="match status" value="1"/>
</dbReference>
<keyword evidence="1" id="KW-1133">Transmembrane helix</keyword>
<dbReference type="GO" id="GO:0006313">
    <property type="term" value="P:DNA transposition"/>
    <property type="evidence" value="ECO:0007669"/>
    <property type="project" value="InterPro"/>
</dbReference>
<evidence type="ECO:0000259" key="2">
    <source>
        <dbReference type="SMART" id="SM01321"/>
    </source>
</evidence>
<reference evidence="3 4" key="1">
    <citation type="submission" date="2013-01" db="EMBL/GenBank/DDBJ databases">
        <authorList>
            <person name="Bench S."/>
        </authorList>
    </citation>
    <scope>NUCLEOTIDE SEQUENCE [LARGE SCALE GENOMIC DNA]</scope>
    <source>
        <strain evidence="3 4">WH 8502</strain>
    </source>
</reference>
<keyword evidence="1" id="KW-0472">Membrane</keyword>
<proteinExistence type="predicted"/>
<dbReference type="AlphaFoldDB" id="T2I8Q4"/>
<organism evidence="3 4">
    <name type="scientific">Crocosphaera watsonii WH 8502</name>
    <dbReference type="NCBI Taxonomy" id="423474"/>
    <lineage>
        <taxon>Bacteria</taxon>
        <taxon>Bacillati</taxon>
        <taxon>Cyanobacteriota</taxon>
        <taxon>Cyanophyceae</taxon>
        <taxon>Oscillatoriophycideae</taxon>
        <taxon>Chroococcales</taxon>
        <taxon>Aphanothecaceae</taxon>
        <taxon>Crocosphaera</taxon>
    </lineage>
</organism>
<dbReference type="PANTHER" id="PTHR36966">
    <property type="entry name" value="REP-ASSOCIATED TYROSINE TRANSPOSASE"/>
    <property type="match status" value="1"/>
</dbReference>
<dbReference type="GO" id="GO:0004803">
    <property type="term" value="F:transposase activity"/>
    <property type="evidence" value="ECO:0007669"/>
    <property type="project" value="InterPro"/>
</dbReference>
<feature type="transmembrane region" description="Helical" evidence="1">
    <location>
        <begin position="21"/>
        <end position="38"/>
    </location>
</feature>
<evidence type="ECO:0000313" key="3">
    <source>
        <dbReference type="EMBL" id="CCQ49408.1"/>
    </source>
</evidence>
<name>T2I8Q4_CROWT</name>
<dbReference type="NCBIfam" id="NF047646">
    <property type="entry name" value="REP_Tyr_transpos"/>
    <property type="match status" value="1"/>
</dbReference>
<dbReference type="InterPro" id="IPR052715">
    <property type="entry name" value="RAYT_transposase"/>
</dbReference>
<accession>T2I8Q4</accession>
<dbReference type="Proteomes" id="UP000018348">
    <property type="component" value="Unassembled WGS sequence"/>
</dbReference>
<evidence type="ECO:0000313" key="4">
    <source>
        <dbReference type="Proteomes" id="UP000018348"/>
    </source>
</evidence>
<evidence type="ECO:0000256" key="1">
    <source>
        <dbReference type="SAM" id="Phobius"/>
    </source>
</evidence>
<dbReference type="PANTHER" id="PTHR36966:SF1">
    <property type="entry name" value="REP-ASSOCIATED TYROSINE TRANSPOSASE"/>
    <property type="match status" value="1"/>
</dbReference>
<protein>
    <recommendedName>
        <fullName evidence="2">Transposase IS200-like domain-containing protein</fullName>
    </recommendedName>
</protein>
<dbReference type="SMART" id="SM01321">
    <property type="entry name" value="Y1_Tnp"/>
    <property type="match status" value="1"/>
</dbReference>
<dbReference type="InterPro" id="IPR036515">
    <property type="entry name" value="Transposase_17_sf"/>
</dbReference>
<keyword evidence="1" id="KW-0812">Transmembrane</keyword>
<comment type="caution">
    <text evidence="3">The sequence shown here is derived from an EMBL/GenBank/DDBJ whole genome shotgun (WGS) entry which is preliminary data.</text>
</comment>
<sequence length="205" mass="24374">MPTLQSSQLTITLKMSNYRRLYFQGSTVFLTIVTYQRFPLFKNPDMIAKLRLAVSTVKKEKPFEIVGEVILPNHLHFIWSLPKNDSNYSQRIARMKVLFTRSIGRHLRSLDNISNSRRKNRESNVWQRRFWEHTIRDEKDLEKHLEYIHYNPVKHGLVSCPHNWEYSSFHKWVKQGLYPVEWGCCCQGKSPKIPDFSDIIHQVGE</sequence>
<dbReference type="EMBL" id="CAQK01000135">
    <property type="protein sequence ID" value="CCQ49408.1"/>
    <property type="molecule type" value="Genomic_DNA"/>
</dbReference>
<dbReference type="GO" id="GO:0043565">
    <property type="term" value="F:sequence-specific DNA binding"/>
    <property type="evidence" value="ECO:0007669"/>
    <property type="project" value="TreeGrafter"/>
</dbReference>
<reference evidence="3 4" key="2">
    <citation type="submission" date="2013-09" db="EMBL/GenBank/DDBJ databases">
        <title>Whole genome comparison of six Crocosphaera watsonii strains with differing phenotypes.</title>
        <authorList>
            <person name="Bench S.R."/>
            <person name="Heller P."/>
            <person name="Frank I."/>
            <person name="Arciniega M."/>
            <person name="Shilova I.N."/>
            <person name="Zehr J.P."/>
        </authorList>
    </citation>
    <scope>NUCLEOTIDE SEQUENCE [LARGE SCALE GENOMIC DNA]</scope>
    <source>
        <strain evidence="3 4">WH 8502</strain>
    </source>
</reference>
<dbReference type="Pfam" id="PF01797">
    <property type="entry name" value="Y1_Tnp"/>
    <property type="match status" value="1"/>
</dbReference>
<feature type="domain" description="Transposase IS200-like" evidence="2">
    <location>
        <begin position="23"/>
        <end position="151"/>
    </location>
</feature>
<dbReference type="SUPFAM" id="SSF143422">
    <property type="entry name" value="Transposase IS200-like"/>
    <property type="match status" value="1"/>
</dbReference>